<dbReference type="GO" id="GO:0008674">
    <property type="term" value="F:2-dehydro-3-deoxy-6-phosphogalactonate aldolase activity"/>
    <property type="evidence" value="ECO:0007669"/>
    <property type="project" value="UniProtKB-EC"/>
</dbReference>
<dbReference type="EMBL" id="JACIJI010000002">
    <property type="protein sequence ID" value="MBB5718544.1"/>
    <property type="molecule type" value="Genomic_DNA"/>
</dbReference>
<dbReference type="EC" id="4.1.2.21" evidence="6"/>
<evidence type="ECO:0000256" key="1">
    <source>
        <dbReference type="ARBA" id="ARBA00004761"/>
    </source>
</evidence>
<dbReference type="PANTHER" id="PTHR30246">
    <property type="entry name" value="2-KETO-3-DEOXY-6-PHOSPHOGLUCONATE ALDOLASE"/>
    <property type="match status" value="1"/>
</dbReference>
<sequence>MTTSRDFATAFARCPLVAILRGVHPDEVVQVGMVLVEAGFTLIEVPLNSPEPIRSIGLLAEAVGDRAMVGAGTVLNVEEVEAVAGAGGRIIVSPNVNTEVIRATRAQGLTSLPGYFTPSEAFAALAAGADALKLFPAEAASPSVLKAQSAVLPKGTRKLVVGGISSDNMQPWRDAGADGFGIGSALYKSGKTIEAIRDDAKRFIG</sequence>
<organism evidence="6 7">
    <name type="scientific">Stakelama sediminis</name>
    <dbReference type="NCBI Taxonomy" id="463200"/>
    <lineage>
        <taxon>Bacteria</taxon>
        <taxon>Pseudomonadati</taxon>
        <taxon>Pseudomonadota</taxon>
        <taxon>Alphaproteobacteria</taxon>
        <taxon>Sphingomonadales</taxon>
        <taxon>Sphingomonadaceae</taxon>
        <taxon>Stakelama</taxon>
    </lineage>
</organism>
<dbReference type="AlphaFoldDB" id="A0A840YYE5"/>
<name>A0A840YYE5_9SPHN</name>
<keyword evidence="5" id="KW-0119">Carbohydrate metabolism</keyword>
<comment type="pathway">
    <text evidence="1">Carbohydrate acid metabolism.</text>
</comment>
<dbReference type="SUPFAM" id="SSF51569">
    <property type="entry name" value="Aldolase"/>
    <property type="match status" value="1"/>
</dbReference>
<evidence type="ECO:0000256" key="3">
    <source>
        <dbReference type="ARBA" id="ARBA00011233"/>
    </source>
</evidence>
<comment type="subunit">
    <text evidence="3">Homotrimer.</text>
</comment>
<evidence type="ECO:0000256" key="5">
    <source>
        <dbReference type="ARBA" id="ARBA00023277"/>
    </source>
</evidence>
<dbReference type="RefSeq" id="WP_184002412.1">
    <property type="nucleotide sequence ID" value="NZ_BAABIF010000013.1"/>
</dbReference>
<protein>
    <submittedName>
        <fullName evidence="6">2-dehydro-3-deoxyphosphogalactonate aldolase</fullName>
        <ecNumber evidence="6">4.1.2.21</ecNumber>
    </submittedName>
</protein>
<reference evidence="6 7" key="1">
    <citation type="submission" date="2020-08" db="EMBL/GenBank/DDBJ databases">
        <title>Genomic Encyclopedia of Type Strains, Phase IV (KMG-IV): sequencing the most valuable type-strain genomes for metagenomic binning, comparative biology and taxonomic classification.</title>
        <authorList>
            <person name="Goeker M."/>
        </authorList>
    </citation>
    <scope>NUCLEOTIDE SEQUENCE [LARGE SCALE GENOMIC DNA]</scope>
    <source>
        <strain evidence="6 7">DSM 27203</strain>
    </source>
</reference>
<comment type="caution">
    <text evidence="6">The sequence shown here is derived from an EMBL/GenBank/DDBJ whole genome shotgun (WGS) entry which is preliminary data.</text>
</comment>
<dbReference type="Pfam" id="PF01081">
    <property type="entry name" value="Aldolase"/>
    <property type="match status" value="1"/>
</dbReference>
<dbReference type="Proteomes" id="UP000554342">
    <property type="component" value="Unassembled WGS sequence"/>
</dbReference>
<proteinExistence type="inferred from homology"/>
<dbReference type="Gene3D" id="3.20.20.70">
    <property type="entry name" value="Aldolase class I"/>
    <property type="match status" value="1"/>
</dbReference>
<comment type="similarity">
    <text evidence="2">Belongs to the KHG/KDPG aldolase family.</text>
</comment>
<evidence type="ECO:0000313" key="7">
    <source>
        <dbReference type="Proteomes" id="UP000554342"/>
    </source>
</evidence>
<dbReference type="NCBIfam" id="NF006600">
    <property type="entry name" value="PRK09140.1"/>
    <property type="match status" value="1"/>
</dbReference>
<dbReference type="CDD" id="cd00452">
    <property type="entry name" value="KDPG_aldolase"/>
    <property type="match status" value="1"/>
</dbReference>
<gene>
    <name evidence="6" type="ORF">FHR23_001467</name>
</gene>
<dbReference type="PANTHER" id="PTHR30246:SF1">
    <property type="entry name" value="2-DEHYDRO-3-DEOXY-6-PHOSPHOGALACTONATE ALDOLASE-RELATED"/>
    <property type="match status" value="1"/>
</dbReference>
<accession>A0A840YYE5</accession>
<evidence type="ECO:0000313" key="6">
    <source>
        <dbReference type="EMBL" id="MBB5718544.1"/>
    </source>
</evidence>
<evidence type="ECO:0000256" key="2">
    <source>
        <dbReference type="ARBA" id="ARBA00006906"/>
    </source>
</evidence>
<dbReference type="InterPro" id="IPR013785">
    <property type="entry name" value="Aldolase_TIM"/>
</dbReference>
<evidence type="ECO:0000256" key="4">
    <source>
        <dbReference type="ARBA" id="ARBA00023239"/>
    </source>
</evidence>
<keyword evidence="4 6" id="KW-0456">Lyase</keyword>
<keyword evidence="7" id="KW-1185">Reference proteome</keyword>
<dbReference type="InterPro" id="IPR000887">
    <property type="entry name" value="Aldlse_KDPG_KHG"/>
</dbReference>